<dbReference type="InterPro" id="IPR031343">
    <property type="entry name" value="DUF5105"/>
</dbReference>
<feature type="signal peptide" evidence="1">
    <location>
        <begin position="1"/>
        <end position="30"/>
    </location>
</feature>
<dbReference type="AlphaFoldDB" id="A0A2K9NYW5"/>
<reference evidence="3 4" key="1">
    <citation type="submission" date="2017-04" db="EMBL/GenBank/DDBJ databases">
        <title>Monoglobus pectinilyticus 14 draft genome.</title>
        <authorList>
            <person name="Kim C."/>
            <person name="Rosendale D.I."/>
            <person name="Kelly W.J."/>
            <person name="Tannock G.W."/>
            <person name="Patchett M.L."/>
            <person name="Jordens J.Z."/>
        </authorList>
    </citation>
    <scope>NUCLEOTIDE SEQUENCE [LARGE SCALE GENOMIC DNA]</scope>
    <source>
        <strain evidence="3 4">14</strain>
    </source>
</reference>
<dbReference type="RefSeq" id="WP_102364581.1">
    <property type="nucleotide sequence ID" value="NZ_CP020991.1"/>
</dbReference>
<dbReference type="KEGG" id="mpec:B9O19_00037"/>
<proteinExistence type="predicted"/>
<evidence type="ECO:0000313" key="4">
    <source>
        <dbReference type="Proteomes" id="UP000235589"/>
    </source>
</evidence>
<keyword evidence="4" id="KW-1185">Reference proteome</keyword>
<gene>
    <name evidence="3" type="ORF">B9O19_00037</name>
</gene>
<dbReference type="Proteomes" id="UP000235589">
    <property type="component" value="Chromosome"/>
</dbReference>
<name>A0A2K9NYW5_9FIRM</name>
<accession>A0A2K9NYW5</accession>
<evidence type="ECO:0000259" key="2">
    <source>
        <dbReference type="Pfam" id="PF17118"/>
    </source>
</evidence>
<dbReference type="Pfam" id="PF17118">
    <property type="entry name" value="DUF5105"/>
    <property type="match status" value="1"/>
</dbReference>
<sequence>MGNIMTRKFFSCTALLLSLILIIGALTSCGGNTEEARQEAEQAFSETMEAFKSGNVEQIKNYCDSVEINDNTDLRAAILSSLKNVTYDINSVTASSAKKAVVNADITLIDASQVMQKYIENIAVMVSSPEYQNNLATMTKEDYQKLMDDQLANVLENGGVPNVTKTIDVNMKKEGGSWKVDGSALPELLVTNTLNAIEQIKQ</sequence>
<dbReference type="PROSITE" id="PS51257">
    <property type="entry name" value="PROKAR_LIPOPROTEIN"/>
    <property type="match status" value="1"/>
</dbReference>
<organism evidence="3 4">
    <name type="scientific">Monoglobus pectinilyticus</name>
    <dbReference type="NCBI Taxonomy" id="1981510"/>
    <lineage>
        <taxon>Bacteria</taxon>
        <taxon>Bacillati</taxon>
        <taxon>Bacillota</taxon>
        <taxon>Clostridia</taxon>
        <taxon>Monoglobales</taxon>
        <taxon>Monoglobaceae</taxon>
        <taxon>Monoglobus</taxon>
    </lineage>
</organism>
<keyword evidence="1" id="KW-0732">Signal</keyword>
<evidence type="ECO:0000313" key="3">
    <source>
        <dbReference type="EMBL" id="AUO18224.1"/>
    </source>
</evidence>
<dbReference type="GeneID" id="98061470"/>
<dbReference type="EMBL" id="CP020991">
    <property type="protein sequence ID" value="AUO18224.1"/>
    <property type="molecule type" value="Genomic_DNA"/>
</dbReference>
<evidence type="ECO:0000256" key="1">
    <source>
        <dbReference type="SAM" id="SignalP"/>
    </source>
</evidence>
<feature type="domain" description="DUF5105" evidence="2">
    <location>
        <begin position="41"/>
        <end position="184"/>
    </location>
</feature>
<protein>
    <recommendedName>
        <fullName evidence="2">DUF5105 domain-containing protein</fullName>
    </recommendedName>
</protein>
<feature type="chain" id="PRO_5038720549" description="DUF5105 domain-containing protein" evidence="1">
    <location>
        <begin position="31"/>
        <end position="202"/>
    </location>
</feature>